<name>A0AAW9R9Z3_9HYPH</name>
<dbReference type="RefSeq" id="WP_340327739.1">
    <property type="nucleotide sequence ID" value="NZ_JAZHOF010000001.1"/>
</dbReference>
<dbReference type="PIRSF" id="PIRSF001220">
    <property type="entry name" value="L-ASNase_gatD"/>
    <property type="match status" value="1"/>
</dbReference>
<feature type="domain" description="L-asparaginase N-terminal" evidence="4">
    <location>
        <begin position="8"/>
        <end position="205"/>
    </location>
</feature>
<keyword evidence="2" id="KW-0378">Hydrolase</keyword>
<protein>
    <submittedName>
        <fullName evidence="6">Asparaginase</fullName>
    </submittedName>
</protein>
<dbReference type="Pfam" id="PF00710">
    <property type="entry name" value="Asparaginase"/>
    <property type="match status" value="1"/>
</dbReference>
<gene>
    <name evidence="6" type="ORF">V3328_00835</name>
</gene>
<keyword evidence="7" id="KW-1185">Reference proteome</keyword>
<dbReference type="InterPro" id="IPR037152">
    <property type="entry name" value="L-asparaginase_N_sf"/>
</dbReference>
<dbReference type="Pfam" id="PF17763">
    <property type="entry name" value="Asparaginase_C"/>
    <property type="match status" value="1"/>
</dbReference>
<evidence type="ECO:0000256" key="1">
    <source>
        <dbReference type="ARBA" id="ARBA00010518"/>
    </source>
</evidence>
<dbReference type="SUPFAM" id="SSF53774">
    <property type="entry name" value="Glutaminase/Asparaginase"/>
    <property type="match status" value="1"/>
</dbReference>
<evidence type="ECO:0000259" key="5">
    <source>
        <dbReference type="Pfam" id="PF17763"/>
    </source>
</evidence>
<evidence type="ECO:0000256" key="3">
    <source>
        <dbReference type="PIRSR" id="PIRSR001220-1"/>
    </source>
</evidence>
<dbReference type="SMART" id="SM00870">
    <property type="entry name" value="Asparaginase"/>
    <property type="match status" value="1"/>
</dbReference>
<dbReference type="PIRSF" id="PIRSF500176">
    <property type="entry name" value="L_ASNase"/>
    <property type="match status" value="1"/>
</dbReference>
<organism evidence="6 7">
    <name type="scientific">Microbaculum marinum</name>
    <dbReference type="NCBI Taxonomy" id="1764581"/>
    <lineage>
        <taxon>Bacteria</taxon>
        <taxon>Pseudomonadati</taxon>
        <taxon>Pseudomonadota</taxon>
        <taxon>Alphaproteobacteria</taxon>
        <taxon>Hyphomicrobiales</taxon>
        <taxon>Tepidamorphaceae</taxon>
        <taxon>Microbaculum</taxon>
    </lineage>
</organism>
<dbReference type="CDD" id="cd08964">
    <property type="entry name" value="L-asparaginase_II"/>
    <property type="match status" value="1"/>
</dbReference>
<dbReference type="PANTHER" id="PTHR11707">
    <property type="entry name" value="L-ASPARAGINASE"/>
    <property type="match status" value="1"/>
</dbReference>
<dbReference type="InterPro" id="IPR006034">
    <property type="entry name" value="Asparaginase/glutaminase-like"/>
</dbReference>
<dbReference type="Gene3D" id="3.40.50.40">
    <property type="match status" value="1"/>
</dbReference>
<proteinExistence type="inferred from homology"/>
<comment type="caution">
    <text evidence="6">The sequence shown here is derived from an EMBL/GenBank/DDBJ whole genome shotgun (WGS) entry which is preliminary data.</text>
</comment>
<feature type="domain" description="Asparaginase/glutaminase C-terminal" evidence="5">
    <location>
        <begin position="225"/>
        <end position="333"/>
    </location>
</feature>
<evidence type="ECO:0000313" key="6">
    <source>
        <dbReference type="EMBL" id="MEJ8569999.1"/>
    </source>
</evidence>
<dbReference type="GO" id="GO:0004067">
    <property type="term" value="F:asparaginase activity"/>
    <property type="evidence" value="ECO:0007669"/>
    <property type="project" value="UniProtKB-UniRule"/>
</dbReference>
<dbReference type="GO" id="GO:0006528">
    <property type="term" value="P:asparagine metabolic process"/>
    <property type="evidence" value="ECO:0007669"/>
    <property type="project" value="InterPro"/>
</dbReference>
<dbReference type="AlphaFoldDB" id="A0AAW9R9Z3"/>
<dbReference type="InterPro" id="IPR036152">
    <property type="entry name" value="Asp/glu_Ase-like_sf"/>
</dbReference>
<evidence type="ECO:0000256" key="2">
    <source>
        <dbReference type="ARBA" id="ARBA00022801"/>
    </source>
</evidence>
<dbReference type="PROSITE" id="PS51732">
    <property type="entry name" value="ASN_GLN_ASE_3"/>
    <property type="match status" value="1"/>
</dbReference>
<sequence>MAHGLKPKIAVIGCGGTISTIAEHPLDFIEYPETGRKMETAEVVERMGDLAAFVELEPVRFRAVGSSAVGPTEWLELTRMIDAYPVARPDIDGVVILHGTATLEETAYFLNLALSTSLPVVLVGAQRPFNAASSDAQVNLISALRTVIDPKVAGCGVLVVLNDEIHQARDVTKTSTYRLNAFVSPGAGPIGVVDADRVTVNRRPVRANTRETPFRIEAEVATLPRVDIAYAYAGADAVAVRALIEAGAQGIVSAGFAPGMPTPGERAALEEAARSGVAVVQATRVGSGRVARRSYLRDRGWIAAGDLNPQKARILLMLALSVTRDVEAIQGFFDSY</sequence>
<reference evidence="6 7" key="1">
    <citation type="submission" date="2024-02" db="EMBL/GenBank/DDBJ databases">
        <title>Genome analysis and characterization of Microbaculum marinisediminis sp. nov., isolated from marine sediment.</title>
        <authorList>
            <person name="Du Z.-J."/>
            <person name="Ye Y.-Q."/>
            <person name="Zhang Z.-R."/>
            <person name="Yuan S.-M."/>
            <person name="Zhang X.-Y."/>
        </authorList>
    </citation>
    <scope>NUCLEOTIDE SEQUENCE [LARGE SCALE GENOMIC DNA]</scope>
    <source>
        <strain evidence="6 7">SDUM1044001</strain>
    </source>
</reference>
<dbReference type="Proteomes" id="UP001378188">
    <property type="component" value="Unassembled WGS sequence"/>
</dbReference>
<dbReference type="Gene3D" id="3.40.50.1170">
    <property type="entry name" value="L-asparaginase, N-terminal domain"/>
    <property type="match status" value="1"/>
</dbReference>
<dbReference type="EMBL" id="JAZHOF010000001">
    <property type="protein sequence ID" value="MEJ8569999.1"/>
    <property type="molecule type" value="Genomic_DNA"/>
</dbReference>
<dbReference type="InterPro" id="IPR027473">
    <property type="entry name" value="L-asparaginase_C"/>
</dbReference>
<dbReference type="PANTHER" id="PTHR11707:SF28">
    <property type="entry name" value="60 KDA LYSOPHOSPHOLIPASE"/>
    <property type="match status" value="1"/>
</dbReference>
<dbReference type="InterPro" id="IPR004550">
    <property type="entry name" value="AsnASE_II"/>
</dbReference>
<evidence type="ECO:0000313" key="7">
    <source>
        <dbReference type="Proteomes" id="UP001378188"/>
    </source>
</evidence>
<dbReference type="PRINTS" id="PR00139">
    <property type="entry name" value="ASNGLNASE"/>
</dbReference>
<feature type="active site" description="O-isoaspartyl threonine intermediate" evidence="3">
    <location>
        <position position="17"/>
    </location>
</feature>
<evidence type="ECO:0000259" key="4">
    <source>
        <dbReference type="Pfam" id="PF00710"/>
    </source>
</evidence>
<accession>A0AAW9R9Z3</accession>
<dbReference type="InterPro" id="IPR027474">
    <property type="entry name" value="L-asparaginase_N"/>
</dbReference>
<dbReference type="InterPro" id="IPR040919">
    <property type="entry name" value="Asparaginase_C"/>
</dbReference>
<comment type="similarity">
    <text evidence="1">Belongs to the asparaginase 1 family.</text>
</comment>
<dbReference type="FunFam" id="3.40.50.1170:FF:000001">
    <property type="entry name" value="L-asparaginase 2"/>
    <property type="match status" value="1"/>
</dbReference>